<dbReference type="STRING" id="1848.SAMN05443637_115155"/>
<accession>A0A1M6WX17</accession>
<name>A0A1M6WX17_PSETH</name>
<evidence type="ECO:0000313" key="1">
    <source>
        <dbReference type="EMBL" id="SHK98191.1"/>
    </source>
</evidence>
<gene>
    <name evidence="1" type="ORF">SAMN05443637_115155</name>
</gene>
<organism evidence="1 2">
    <name type="scientific">Pseudonocardia thermophila</name>
    <dbReference type="NCBI Taxonomy" id="1848"/>
    <lineage>
        <taxon>Bacteria</taxon>
        <taxon>Bacillati</taxon>
        <taxon>Actinomycetota</taxon>
        <taxon>Actinomycetes</taxon>
        <taxon>Pseudonocardiales</taxon>
        <taxon>Pseudonocardiaceae</taxon>
        <taxon>Pseudonocardia</taxon>
    </lineage>
</organism>
<dbReference type="AlphaFoldDB" id="A0A1M6WX17"/>
<keyword evidence="2" id="KW-1185">Reference proteome</keyword>
<dbReference type="Proteomes" id="UP000184363">
    <property type="component" value="Unassembled WGS sequence"/>
</dbReference>
<proteinExistence type="predicted"/>
<evidence type="ECO:0000313" key="2">
    <source>
        <dbReference type="Proteomes" id="UP000184363"/>
    </source>
</evidence>
<sequence length="60" mass="6385">MWWHSPLGVAARLTDAGFTVVFRPPDPDRTEASEQAYVVAQRTGDRAVGRGAVATTGPST</sequence>
<dbReference type="EMBL" id="FRAP01000015">
    <property type="protein sequence ID" value="SHK98191.1"/>
    <property type="molecule type" value="Genomic_DNA"/>
</dbReference>
<dbReference type="OrthoDB" id="9805171at2"/>
<reference evidence="1 2" key="1">
    <citation type="submission" date="2016-11" db="EMBL/GenBank/DDBJ databases">
        <authorList>
            <person name="Jaros S."/>
            <person name="Januszkiewicz K."/>
            <person name="Wedrychowicz H."/>
        </authorList>
    </citation>
    <scope>NUCLEOTIDE SEQUENCE [LARGE SCALE GENOMIC DNA]</scope>
    <source>
        <strain evidence="1 2">DSM 43832</strain>
    </source>
</reference>
<protein>
    <submittedName>
        <fullName evidence="1">Uncharacterized protein</fullName>
    </submittedName>
</protein>
<dbReference type="RefSeq" id="WP_143172252.1">
    <property type="nucleotide sequence ID" value="NZ_CALGVN010000033.1"/>
</dbReference>